<comment type="caution">
    <text evidence="1">The sequence shown here is derived from an EMBL/GenBank/DDBJ whole genome shotgun (WGS) entry which is preliminary data.</text>
</comment>
<reference evidence="2" key="1">
    <citation type="journal article" date="2019" name="Int. J. Syst. Evol. Microbiol.">
        <title>The Global Catalogue of Microorganisms (GCM) 10K type strain sequencing project: providing services to taxonomists for standard genome sequencing and annotation.</title>
        <authorList>
            <consortium name="The Broad Institute Genomics Platform"/>
            <consortium name="The Broad Institute Genome Sequencing Center for Infectious Disease"/>
            <person name="Wu L."/>
            <person name="Ma J."/>
        </authorList>
    </citation>
    <scope>NUCLEOTIDE SEQUENCE [LARGE SCALE GENOMIC DNA]</scope>
    <source>
        <strain evidence="2">CCUG 58938</strain>
    </source>
</reference>
<accession>A0ABW3K1K5</accession>
<dbReference type="Proteomes" id="UP001597112">
    <property type="component" value="Unassembled WGS sequence"/>
</dbReference>
<sequence>MNFPKYFSLIVATVFLLGCKEDDEVVPGGDDARLVHVNVADAVVMFSEENPQKPIEVKGHVYLHETLYKVGATGSLIEAGFTIEGKSKGGFDTYVVNDIDDQYFLISFYRREESYFINKKTGEAIETKYILTDELSSEYAIFQDKYFYYGDLDNREHVITRYLREEATDDEIVMDAFDKLYVDREGVLYYTLQDELYAYVDGWPAKVVDNCKLVYNDVYGNLYAVAEGGIIYFIGDGTIKGNTYLTMSMDVGFKPQSSAVVGGGVTLGLFKDEEFDCYLYNFERNKTMMKIRENSPGFEAIAMDSSGTVLSIFFSENDQRAIMHVDVSDSTRTETVVQTSLDDPIENIYTINEDMVILPVCEQVGDIECLTYIKYMKHDGSVYLLSDKKRYGTIIKL</sequence>
<evidence type="ECO:0000313" key="2">
    <source>
        <dbReference type="Proteomes" id="UP001597112"/>
    </source>
</evidence>
<evidence type="ECO:0000313" key="1">
    <source>
        <dbReference type="EMBL" id="MFD0999103.1"/>
    </source>
</evidence>
<name>A0ABW3K1K5_9BACT</name>
<dbReference type="RefSeq" id="WP_377576948.1">
    <property type="nucleotide sequence ID" value="NZ_JBHTKA010000001.1"/>
</dbReference>
<proteinExistence type="predicted"/>
<gene>
    <name evidence="1" type="ORF">ACFQ21_07285</name>
</gene>
<evidence type="ECO:0008006" key="3">
    <source>
        <dbReference type="Google" id="ProtNLM"/>
    </source>
</evidence>
<dbReference type="EMBL" id="JBHTKA010000001">
    <property type="protein sequence ID" value="MFD0999103.1"/>
    <property type="molecule type" value="Genomic_DNA"/>
</dbReference>
<keyword evidence="2" id="KW-1185">Reference proteome</keyword>
<protein>
    <recommendedName>
        <fullName evidence="3">DUF5050 domain-containing protein</fullName>
    </recommendedName>
</protein>
<dbReference type="PROSITE" id="PS51257">
    <property type="entry name" value="PROKAR_LIPOPROTEIN"/>
    <property type="match status" value="1"/>
</dbReference>
<organism evidence="1 2">
    <name type="scientific">Ohtaekwangia kribbensis</name>
    <dbReference type="NCBI Taxonomy" id="688913"/>
    <lineage>
        <taxon>Bacteria</taxon>
        <taxon>Pseudomonadati</taxon>
        <taxon>Bacteroidota</taxon>
        <taxon>Cytophagia</taxon>
        <taxon>Cytophagales</taxon>
        <taxon>Fulvivirgaceae</taxon>
        <taxon>Ohtaekwangia</taxon>
    </lineage>
</organism>